<organism evidence="2 3">
    <name type="scientific">Shewanella morhuae</name>
    <dbReference type="NCBI Taxonomy" id="365591"/>
    <lineage>
        <taxon>Bacteria</taxon>
        <taxon>Pseudomonadati</taxon>
        <taxon>Pseudomonadota</taxon>
        <taxon>Gammaproteobacteria</taxon>
        <taxon>Alteromonadales</taxon>
        <taxon>Shewanellaceae</taxon>
        <taxon>Shewanella</taxon>
    </lineage>
</organism>
<accession>A0ABX5HV83</accession>
<gene>
    <name evidence="2" type="ORF">C9I43_09920</name>
</gene>
<proteinExistence type="predicted"/>
<dbReference type="InterPro" id="IPR002826">
    <property type="entry name" value="MptE-like"/>
</dbReference>
<comment type="caution">
    <text evidence="2">The sequence shown here is derived from an EMBL/GenBank/DDBJ whole genome shotgun (WGS) entry which is preliminary data.</text>
</comment>
<feature type="domain" description="6-hydroxymethylpterin diphosphokinase MptE-like" evidence="1">
    <location>
        <begin position="184"/>
        <end position="354"/>
    </location>
</feature>
<reference evidence="2 3" key="1">
    <citation type="submission" date="2018-03" db="EMBL/GenBank/DDBJ databases">
        <authorList>
            <person name="Dailey F.E."/>
        </authorList>
    </citation>
    <scope>NUCLEOTIDE SEQUENCE [LARGE SCALE GENOMIC DNA]</scope>
    <source>
        <strain evidence="2 3">CW7</strain>
    </source>
</reference>
<sequence>MTVLFDSNLEIINQRWPLLSQMLNTASVLDLSAHLVQGTEQTISVNGIQLSSRHNRIAEAQLLISQLPNNSSEATVYGVGMGDVPTILVQNSAIKHIRICILNVNLFALLLTYTDQRQWLSDQRLELEFQLQHHRLAQQYIAITPELLLSSDDNARLRDLLVFNNNLTYANKSHGSVDDKLRLRMMENLATIKKDRDAADLSSHYQPTKTLVIATGPTLELHYAYLRAQQTLPKPTRPLMISVDTALKALLNENIIPDIVVSIDQNISRQLLPDNIPTSVKLVYFPKSRQDVLQWWPGQRFAAYSQSQVYDELHQLAPKLRLFTNGSVIHPAIDLAVYLKSKTITLFGCDFSYPHNKTHAFWQDGKLGPSVTHAKQHWVMNGHGEKVATDLNFRGYLLALEHYIHSKPHVIFYNVSLDGAAIDGTHYLECKS</sequence>
<dbReference type="Proteomes" id="UP000240506">
    <property type="component" value="Unassembled WGS sequence"/>
</dbReference>
<evidence type="ECO:0000313" key="2">
    <source>
        <dbReference type="EMBL" id="PTA50801.1"/>
    </source>
</evidence>
<evidence type="ECO:0000313" key="3">
    <source>
        <dbReference type="Proteomes" id="UP000240506"/>
    </source>
</evidence>
<name>A0ABX5HV83_9GAMM</name>
<dbReference type="PANTHER" id="PTHR41786:SF1">
    <property type="entry name" value="6-HYDROXYMETHYLPTERIN DIPHOSPHOKINASE MPTE-LIKE DOMAIN-CONTAINING PROTEIN"/>
    <property type="match status" value="1"/>
</dbReference>
<evidence type="ECO:0000259" key="1">
    <source>
        <dbReference type="Pfam" id="PF01973"/>
    </source>
</evidence>
<keyword evidence="3" id="KW-1185">Reference proteome</keyword>
<dbReference type="Pfam" id="PF01973">
    <property type="entry name" value="MptE-like"/>
    <property type="match status" value="1"/>
</dbReference>
<dbReference type="RefSeq" id="WP_107883340.1">
    <property type="nucleotide sequence ID" value="NZ_PYSG01000002.1"/>
</dbReference>
<protein>
    <recommendedName>
        <fullName evidence="1">6-hydroxymethylpterin diphosphokinase MptE-like domain-containing protein</fullName>
    </recommendedName>
</protein>
<dbReference type="EMBL" id="PYSG01000002">
    <property type="protein sequence ID" value="PTA50801.1"/>
    <property type="molecule type" value="Genomic_DNA"/>
</dbReference>
<reference evidence="2 3" key="2">
    <citation type="submission" date="2018-04" db="EMBL/GenBank/DDBJ databases">
        <title>Genomic sequence of a freshwater isolate of Shewanella morhuae.</title>
        <authorList>
            <person name="Castillo D.E."/>
            <person name="Gram L."/>
        </authorList>
    </citation>
    <scope>NUCLEOTIDE SEQUENCE [LARGE SCALE GENOMIC DNA]</scope>
    <source>
        <strain evidence="2 3">CW7</strain>
    </source>
</reference>
<dbReference type="PANTHER" id="PTHR41786">
    <property type="entry name" value="MOTILITY ACCESSORY FACTOR MAF"/>
    <property type="match status" value="1"/>
</dbReference>